<dbReference type="Proteomes" id="UP000033057">
    <property type="component" value="Chromosome"/>
</dbReference>
<evidence type="ECO:0000313" key="5">
    <source>
        <dbReference type="EMBL" id="AZF71769.1"/>
    </source>
</evidence>
<dbReference type="EMBL" id="CP033237">
    <property type="protein sequence ID" value="AZF74389.1"/>
    <property type="molecule type" value="Genomic_DNA"/>
</dbReference>
<evidence type="ECO:0000313" key="7">
    <source>
        <dbReference type="EMBL" id="AZF84814.1"/>
    </source>
</evidence>
<dbReference type="Proteomes" id="UP000273194">
    <property type="component" value="Chromosome"/>
</dbReference>
<dbReference type="Proteomes" id="UP000033085">
    <property type="component" value="Chromosome"/>
</dbReference>
<protein>
    <submittedName>
        <fullName evidence="6">Uncharacterized protein</fullName>
    </submittedName>
</protein>
<evidence type="ECO:0000313" key="1">
    <source>
        <dbReference type="EMBL" id="AYN75624.1"/>
    </source>
</evidence>
<dbReference type="EMBL" id="CP033235">
    <property type="protein sequence ID" value="AZF69149.1"/>
    <property type="molecule type" value="Genomic_DNA"/>
</dbReference>
<dbReference type="EMBL" id="CP011055">
    <property type="protein sequence ID" value="AYN75624.1"/>
    <property type="molecule type" value="Genomic_DNA"/>
</dbReference>
<evidence type="ECO:0000313" key="4">
    <source>
        <dbReference type="EMBL" id="AZF69149.1"/>
    </source>
</evidence>
<dbReference type="Proteomes" id="UP000275843">
    <property type="component" value="Chromosome"/>
</dbReference>
<dbReference type="Proteomes" id="UP000033106">
    <property type="component" value="Chromosome"/>
</dbReference>
<evidence type="ECO:0000313" key="11">
    <source>
        <dbReference type="Proteomes" id="UP000267993"/>
    </source>
</evidence>
<dbReference type="EMBL" id="CP011057">
    <property type="protein sequence ID" value="AYP18621.1"/>
    <property type="molecule type" value="Genomic_DNA"/>
</dbReference>
<dbReference type="KEGG" id="ssol:SULB_03770"/>
<accession>A0A3G8DZL8</accession>
<evidence type="ECO:0000313" key="14">
    <source>
        <dbReference type="Proteomes" id="UP000275843"/>
    </source>
</evidence>
<dbReference type="EMBL" id="CP033241">
    <property type="protein sequence ID" value="AZF84814.1"/>
    <property type="molecule type" value="Genomic_DNA"/>
</dbReference>
<organism evidence="6 14">
    <name type="scientific">Saccharolobus solfataricus</name>
    <name type="common">Sulfolobus solfataricus</name>
    <dbReference type="NCBI Taxonomy" id="2287"/>
    <lineage>
        <taxon>Archaea</taxon>
        <taxon>Thermoproteota</taxon>
        <taxon>Thermoprotei</taxon>
        <taxon>Sulfolobales</taxon>
        <taxon>Sulfolobaceae</taxon>
        <taxon>Saccharolobus</taxon>
    </lineage>
</organism>
<evidence type="ECO:0000313" key="3">
    <source>
        <dbReference type="EMBL" id="AYP18621.1"/>
    </source>
</evidence>
<evidence type="ECO:0000313" key="13">
    <source>
        <dbReference type="Proteomes" id="UP000273194"/>
    </source>
</evidence>
<dbReference type="KEGG" id="ssoa:SULA_03765"/>
<evidence type="ECO:0000313" key="9">
    <source>
        <dbReference type="Proteomes" id="UP000033085"/>
    </source>
</evidence>
<name>A0A3G8DZL8_SACSO</name>
<proteinExistence type="predicted"/>
<dbReference type="Proteomes" id="UP000267993">
    <property type="component" value="Chromosome"/>
</dbReference>
<evidence type="ECO:0000313" key="8">
    <source>
        <dbReference type="Proteomes" id="UP000033057"/>
    </source>
</evidence>
<evidence type="ECO:0000313" key="6">
    <source>
        <dbReference type="EMBL" id="AZF74389.1"/>
    </source>
</evidence>
<evidence type="ECO:0000313" key="2">
    <source>
        <dbReference type="EMBL" id="AYN75786.1"/>
    </source>
</evidence>
<dbReference type="KEGG" id="ssof:SULC_03760"/>
<reference evidence="1" key="3">
    <citation type="submission" date="2018-10" db="EMBL/GenBank/DDBJ databases">
        <authorList>
            <person name="McCarthy S."/>
            <person name="Gradnigo J."/>
            <person name="Johnson T."/>
            <person name="Payne S."/>
            <person name="Lipzen A."/>
            <person name="Schackwitz W."/>
            <person name="Martin J."/>
            <person name="Moriyama E."/>
            <person name="Blum P."/>
        </authorList>
    </citation>
    <scope>NUCLEOTIDE SEQUENCE</scope>
    <source>
        <strain evidence="1">SARC-B</strain>
        <strain evidence="2">SARC-C</strain>
        <strain evidence="3">SULA</strain>
    </source>
</reference>
<dbReference type="EMBL" id="CP011056">
    <property type="protein sequence ID" value="AYN75786.1"/>
    <property type="molecule type" value="Genomic_DNA"/>
</dbReference>
<reference evidence="8 9" key="1">
    <citation type="journal article" date="2015" name="Genome Announc.">
        <title>Complete Genome Sequence of Sulfolobus solfataricus Strain 98/2 and Evolved Derivatives.</title>
        <authorList>
            <person name="McCarthy S."/>
            <person name="Gradnigo J."/>
            <person name="Johnson T."/>
            <person name="Payne S."/>
            <person name="Lipzen A."/>
            <person name="Martin J."/>
            <person name="Schackwitz W."/>
            <person name="Moriyama E."/>
            <person name="Blum P."/>
        </authorList>
    </citation>
    <scope>NUCLEOTIDE SEQUENCE [LARGE SCALE GENOMIC DNA]</scope>
    <source>
        <strain evidence="8">98/2 SULC</strain>
        <strain evidence="1">SARC-B</strain>
        <strain evidence="2">SARC-C</strain>
        <strain evidence="3 10">SULA</strain>
        <strain evidence="9">SULB</strain>
    </source>
</reference>
<dbReference type="AlphaFoldDB" id="A0A3G8DZL8"/>
<dbReference type="Proteomes" id="UP000269431">
    <property type="component" value="Chromosome"/>
</dbReference>
<evidence type="ECO:0000313" key="12">
    <source>
        <dbReference type="Proteomes" id="UP000269431"/>
    </source>
</evidence>
<dbReference type="EMBL" id="CP033236">
    <property type="protein sequence ID" value="AZF71769.1"/>
    <property type="molecule type" value="Genomic_DNA"/>
</dbReference>
<evidence type="ECO:0000313" key="10">
    <source>
        <dbReference type="Proteomes" id="UP000033106"/>
    </source>
</evidence>
<gene>
    <name evidence="3" type="ORF">SULA_03765</name>
    <name evidence="1" type="ORF">SULB_03770</name>
    <name evidence="2" type="ORF">SULC_03760</name>
    <name evidence="4" type="ORF">SULG_13050</name>
    <name evidence="5" type="ORF">SULH_13050</name>
    <name evidence="6" type="ORF">SULI_13050</name>
    <name evidence="7" type="ORF">SULZ_13080</name>
</gene>
<reference evidence="11 12" key="2">
    <citation type="journal article" date="2018" name="Proc. Natl. Acad. Sci. U.S.A.">
        <title>Nonmutational mechanism of inheritance in the Archaeon Sulfolobus solfataricus.</title>
        <authorList>
            <person name="Payne S."/>
            <person name="McCarthy S."/>
            <person name="Johnson T."/>
            <person name="North E."/>
            <person name="Blum P."/>
        </authorList>
    </citation>
    <scope>NUCLEOTIDE SEQUENCE [LARGE SCALE GENOMIC DNA]</scope>
    <source>
        <strain evidence="5 11">SARC-H</strain>
        <strain evidence="6 14">SARC-I</strain>
        <strain evidence="7 12">SUL120</strain>
        <strain evidence="4 13">SULG</strain>
    </source>
</reference>
<sequence length="60" mass="6992">MGKLSLCEEEKIKFYLKIFLLSDNVSTLYIQRIFVNEAIKIIGKDKIRSKLAKFILLEVS</sequence>